<dbReference type="Gene3D" id="2.130.10.130">
    <property type="entry name" value="Integrin alpha, N-terminal"/>
    <property type="match status" value="3"/>
</dbReference>
<evidence type="ECO:0000259" key="2">
    <source>
        <dbReference type="Pfam" id="PF07593"/>
    </source>
</evidence>
<sequence>MNSLRLLTVGTLLFCMAACRSKHSLFQKIGSSHSGITFNNRIIENDSINPLNVVNIYNGGGIGVGDFNNDGLQDLYFTGNMVPSKLYLNKGNFTFEDITAPAGVDGLGRWARGVAVVDINNDGLMDLYICNTIYKDSLRRRNILYVNQGTDKAGIPHFKDLAAAYGLDIHVQSTMAAFFDYDNDGDLDMYLTVNEASNGYNTSVFLERNKSNTGPNRGKLFRNDLDSITKQTVFHDVSEEAGVIEHGYGHGATVCDINNDGWKDIYVSDDFLSNNILYINNHNGTFSNKVKEYFKHTSFNTMGQDIVDINNDALPDVIELDMNPPDNYRKKIMTATTNYVTYQNFDNYGYQYQYVRNTLSLNRGPRLDDNDSLGAPAFSEIGFMSGISQTDWSWAPLATDFDNDSYRDIIITNGFRKDVSDHDFVSYRQYATNLTPKSELIKQIPEVKLNNFAFHNNGNLTFSDVTDNWGLKIPTFSNGAVYADLDNDGAMDMIINNINDEALLYRNTTRDKDTVTDNYLQISCKGGPKNINGLGAMITIYYDGGKVQAFENNPYRGYLSSMQAIAHFGLGKTTVVDSAVIQWNTGKKQVLKNVKANQHITVSIANADQSYTNEQPAINSAALFHNVTRSLGIHYAHRDFDFVDFNIQSILPHKFSENCPALAAADLDGNGLDDMIIGGNAANPAQLFLQQPNGSFVQKDLYEPKPGTGTHKDEGVLVFDANGDGKPDVYVSSGGFHNATGDVCYQDRLYINNGNGGFTIDSTALPQNHTSKLCVRAFDYNKDGKLDLFVSGRVDPGFYPKPVSSFIFRNDSQNGHAKFTDVTAEVAPALKNIGLVCDALFTDFNNDDQTDLILTGEWMPVTFLQNQNGKFKNVTAGTGIGNKRGWWSSIVAGDFRNTGRTDYIVGNVGLNTLFQASDQFPVCITAGDFAENGGYLAIPSLFLPNVNGELKEFPANGRDDIIERWPAVKKRYEQYRKFAVATMTDIIPADKMATALRLHANMLQTCFLRNDGNGKFTMIPLPVTAQMSVINGMITEDFDGDGNLDVLMNGNDFGTDISIGRYDAFNGLSLKGDGKGGFTPLSIQQSGIYIPGNGKALVKMAGSKGNYLVAASQNRNEMKIFEQTKKTQLVKVNPDDRMAILHFINGQNRKEEFYYGSSYLSQSARFIAVTSAISAVDITDNAGKMRKITFK</sequence>
<reference evidence="3 4" key="1">
    <citation type="submission" date="2021-03" db="EMBL/GenBank/DDBJ databases">
        <title>Assistant Professor.</title>
        <authorList>
            <person name="Huq M.A."/>
        </authorList>
    </citation>
    <scope>NUCLEOTIDE SEQUENCE [LARGE SCALE GENOMIC DNA]</scope>
    <source>
        <strain evidence="3 4">MAH-29</strain>
    </source>
</reference>
<dbReference type="InterPro" id="IPR027039">
    <property type="entry name" value="Crtac1"/>
</dbReference>
<dbReference type="Pfam" id="PF07593">
    <property type="entry name" value="UnbV_ASPIC"/>
    <property type="match status" value="1"/>
</dbReference>
<feature type="domain" description="ASPIC/UnbV" evidence="2">
    <location>
        <begin position="533"/>
        <end position="601"/>
    </location>
</feature>
<comment type="caution">
    <text evidence="3">The sequence shown here is derived from an EMBL/GenBank/DDBJ whole genome shotgun (WGS) entry which is preliminary data.</text>
</comment>
<dbReference type="InterPro" id="IPR013517">
    <property type="entry name" value="FG-GAP"/>
</dbReference>
<name>A0ABS3YVY3_9BACT</name>
<evidence type="ECO:0000313" key="4">
    <source>
        <dbReference type="Proteomes" id="UP000677244"/>
    </source>
</evidence>
<dbReference type="EMBL" id="JAGHKO010000004">
    <property type="protein sequence ID" value="MBO9202080.1"/>
    <property type="molecule type" value="Genomic_DNA"/>
</dbReference>
<dbReference type="RefSeq" id="WP_209140131.1">
    <property type="nucleotide sequence ID" value="NZ_JAGHKO010000004.1"/>
</dbReference>
<organism evidence="3 4">
    <name type="scientific">Niastella soli</name>
    <dbReference type="NCBI Taxonomy" id="2821487"/>
    <lineage>
        <taxon>Bacteria</taxon>
        <taxon>Pseudomonadati</taxon>
        <taxon>Bacteroidota</taxon>
        <taxon>Chitinophagia</taxon>
        <taxon>Chitinophagales</taxon>
        <taxon>Chitinophagaceae</taxon>
        <taxon>Niastella</taxon>
    </lineage>
</organism>
<dbReference type="Pfam" id="PF13517">
    <property type="entry name" value="FG-GAP_3"/>
    <property type="match status" value="5"/>
</dbReference>
<evidence type="ECO:0000313" key="3">
    <source>
        <dbReference type="EMBL" id="MBO9202080.1"/>
    </source>
</evidence>
<keyword evidence="1" id="KW-0732">Signal</keyword>
<dbReference type="PANTHER" id="PTHR16026">
    <property type="entry name" value="CARTILAGE ACIDIC PROTEIN 1"/>
    <property type="match status" value="1"/>
</dbReference>
<dbReference type="InterPro" id="IPR028994">
    <property type="entry name" value="Integrin_alpha_N"/>
</dbReference>
<accession>A0ABS3YVY3</accession>
<dbReference type="InterPro" id="IPR011519">
    <property type="entry name" value="UnbV_ASPIC"/>
</dbReference>
<proteinExistence type="predicted"/>
<dbReference type="SUPFAM" id="SSF69318">
    <property type="entry name" value="Integrin alpha N-terminal domain"/>
    <property type="match status" value="3"/>
</dbReference>
<keyword evidence="4" id="KW-1185">Reference proteome</keyword>
<protein>
    <submittedName>
        <fullName evidence="3">VCBS repeat-containing protein</fullName>
    </submittedName>
</protein>
<dbReference type="Proteomes" id="UP000677244">
    <property type="component" value="Unassembled WGS sequence"/>
</dbReference>
<evidence type="ECO:0000256" key="1">
    <source>
        <dbReference type="ARBA" id="ARBA00022729"/>
    </source>
</evidence>
<dbReference type="PANTHER" id="PTHR16026:SF0">
    <property type="entry name" value="CARTILAGE ACIDIC PROTEIN 1"/>
    <property type="match status" value="1"/>
</dbReference>
<gene>
    <name evidence="3" type="ORF">J7I42_17480</name>
</gene>